<accession>A0ABT6WZ59</accession>
<keyword evidence="4" id="KW-1185">Reference proteome</keyword>
<feature type="chain" id="PRO_5045801338" description="Lipoprotein" evidence="2">
    <location>
        <begin position="24"/>
        <end position="257"/>
    </location>
</feature>
<evidence type="ECO:0008006" key="5">
    <source>
        <dbReference type="Google" id="ProtNLM"/>
    </source>
</evidence>
<keyword evidence="2" id="KW-0732">Signal</keyword>
<evidence type="ECO:0000256" key="1">
    <source>
        <dbReference type="SAM" id="MobiDB-lite"/>
    </source>
</evidence>
<evidence type="ECO:0000313" key="4">
    <source>
        <dbReference type="Proteomes" id="UP001241758"/>
    </source>
</evidence>
<dbReference type="PROSITE" id="PS51257">
    <property type="entry name" value="PROKAR_LIPOPROTEIN"/>
    <property type="match status" value="1"/>
</dbReference>
<organism evidence="3 4">
    <name type="scientific">Actinoplanes sandaracinus</name>
    <dbReference type="NCBI Taxonomy" id="3045177"/>
    <lineage>
        <taxon>Bacteria</taxon>
        <taxon>Bacillati</taxon>
        <taxon>Actinomycetota</taxon>
        <taxon>Actinomycetes</taxon>
        <taxon>Micromonosporales</taxon>
        <taxon>Micromonosporaceae</taxon>
        <taxon>Actinoplanes</taxon>
    </lineage>
</organism>
<name>A0ABT6WZ59_9ACTN</name>
<feature type="compositionally biased region" description="Low complexity" evidence="1">
    <location>
        <begin position="28"/>
        <end position="42"/>
    </location>
</feature>
<dbReference type="EMBL" id="JASCTH010000039">
    <property type="protein sequence ID" value="MDI6104959.1"/>
    <property type="molecule type" value="Genomic_DNA"/>
</dbReference>
<feature type="compositionally biased region" description="Pro residues" evidence="1">
    <location>
        <begin position="242"/>
        <end position="257"/>
    </location>
</feature>
<protein>
    <recommendedName>
        <fullName evidence="5">Lipoprotein</fullName>
    </recommendedName>
</protein>
<proteinExistence type="predicted"/>
<feature type="signal peptide" evidence="2">
    <location>
        <begin position="1"/>
        <end position="23"/>
    </location>
</feature>
<evidence type="ECO:0000256" key="2">
    <source>
        <dbReference type="SAM" id="SignalP"/>
    </source>
</evidence>
<evidence type="ECO:0000313" key="3">
    <source>
        <dbReference type="EMBL" id="MDI6104959.1"/>
    </source>
</evidence>
<gene>
    <name evidence="3" type="ORF">QLQ12_40880</name>
</gene>
<sequence length="257" mass="26378">MRLLSALTVVLLVGLAGCSTSDATPETAAGSPSPVPSAATPAPEARNALAGLAALALDRQYAALYTFESGGATREVVAAVAKDGTWRVDIPAGALGGTAGVTIIRLATGLYQCTLTSPAQPVSPTCVRVAERGDKVPRRYDPRVQRLFRQWLPVFTDRKAPLAVSLVQPLAGAQGTCYAVDSVTAALDEPVDVGIYCYSADGLLTAARVDFGVLKLVRHVEGPPSLQLPGPEAGGQPMGMSSPPPPVLQPSGPTPSA</sequence>
<feature type="region of interest" description="Disordered" evidence="1">
    <location>
        <begin position="22"/>
        <end position="42"/>
    </location>
</feature>
<feature type="region of interest" description="Disordered" evidence="1">
    <location>
        <begin position="224"/>
        <end position="257"/>
    </location>
</feature>
<reference evidence="3 4" key="1">
    <citation type="submission" date="2023-05" db="EMBL/GenBank/DDBJ databases">
        <title>Actinoplanes sp. NEAU-A12 genome sequencing.</title>
        <authorList>
            <person name="Wang Z.-S."/>
        </authorList>
    </citation>
    <scope>NUCLEOTIDE SEQUENCE [LARGE SCALE GENOMIC DNA]</scope>
    <source>
        <strain evidence="3 4">NEAU-A12</strain>
    </source>
</reference>
<comment type="caution">
    <text evidence="3">The sequence shown here is derived from an EMBL/GenBank/DDBJ whole genome shotgun (WGS) entry which is preliminary data.</text>
</comment>
<dbReference type="RefSeq" id="WP_282766411.1">
    <property type="nucleotide sequence ID" value="NZ_JASCTH010000039.1"/>
</dbReference>
<dbReference type="Proteomes" id="UP001241758">
    <property type="component" value="Unassembled WGS sequence"/>
</dbReference>